<dbReference type="SUPFAM" id="SSF52833">
    <property type="entry name" value="Thioredoxin-like"/>
    <property type="match status" value="1"/>
</dbReference>
<dbReference type="PANTHER" id="PTHR31902">
    <property type="entry name" value="ACTIN PATCHES DISTAL PROTEIN 1"/>
    <property type="match status" value="1"/>
</dbReference>
<dbReference type="AlphaFoldDB" id="T2DNE2"/>
<dbReference type="EMBL" id="KF033471">
    <property type="protein sequence ID" value="AGV54460.1"/>
    <property type="molecule type" value="mRNA"/>
</dbReference>
<sequence length="303" mass="32644">MASPVAVADDAKNGFSRPEMYKENLAGTVDAYDRHVFLCYKNHAVWPPRIEASDADPLPKRLAGVWKARKNDIAVKTKITVCEAREEAGFADGDVLIFPDMIKYKGLEESNIEGFFDDVIVRGKEWSGGGEKSVLRGSHIFVCAHGSRDVRCGVCGPVLMDKLNEEIDVRGLKDQIAVVACSHVGGHKYAGNVIIFSPGPDGKLRVIGMAMFLRGGVPPFWAGKFPKGGVYKNFGGGKRGPPFPESRVPRAPNFLKGALTTKKLGGAVQGFKGVFCAESPTLGKTNQALVIKGPKPFKGRGAK</sequence>
<protein>
    <submittedName>
        <fullName evidence="1">Sucrose cleavage like protein</fullName>
    </submittedName>
</protein>
<evidence type="ECO:0000313" key="1">
    <source>
        <dbReference type="EMBL" id="AGV54460.1"/>
    </source>
</evidence>
<dbReference type="CDD" id="cd03062">
    <property type="entry name" value="TRX_Fd_Sucrase"/>
    <property type="match status" value="1"/>
</dbReference>
<dbReference type="Gene3D" id="3.40.30.10">
    <property type="entry name" value="Glutaredoxin"/>
    <property type="match status" value="1"/>
</dbReference>
<proteinExistence type="evidence at transcript level"/>
<dbReference type="InterPro" id="IPR036249">
    <property type="entry name" value="Thioredoxin-like_sf"/>
</dbReference>
<reference evidence="1" key="1">
    <citation type="submission" date="2013-04" db="EMBL/GenBank/DDBJ databases">
        <title>Phaseolus vulgaris (BAT93) Pods Tissue cDNA Library Construction and Random Isolation of cDNA Clones for Gene Discovery.</title>
        <authorList>
            <person name="Amelia K."/>
            <person name="Bhore S.J."/>
            <person name="Shah F.H."/>
        </authorList>
    </citation>
    <scope>NUCLEOTIDE SEQUENCE</scope>
    <source>
        <tissue evidence="1">Pod</tissue>
    </source>
</reference>
<dbReference type="InterPro" id="IPR009737">
    <property type="entry name" value="Aim32/Apd1-like"/>
</dbReference>
<organism evidence="1">
    <name type="scientific">Phaseolus vulgaris</name>
    <name type="common">Kidney bean</name>
    <name type="synonym">French bean</name>
    <dbReference type="NCBI Taxonomy" id="3885"/>
    <lineage>
        <taxon>Eukaryota</taxon>
        <taxon>Viridiplantae</taxon>
        <taxon>Streptophyta</taxon>
        <taxon>Embryophyta</taxon>
        <taxon>Tracheophyta</taxon>
        <taxon>Spermatophyta</taxon>
        <taxon>Magnoliopsida</taxon>
        <taxon>eudicotyledons</taxon>
        <taxon>Gunneridae</taxon>
        <taxon>Pentapetalae</taxon>
        <taxon>rosids</taxon>
        <taxon>fabids</taxon>
        <taxon>Fabales</taxon>
        <taxon>Fabaceae</taxon>
        <taxon>Papilionoideae</taxon>
        <taxon>50 kb inversion clade</taxon>
        <taxon>NPAAA clade</taxon>
        <taxon>indigoferoid/millettioid clade</taxon>
        <taxon>Phaseoleae</taxon>
        <taxon>Phaseolus</taxon>
    </lineage>
</organism>
<dbReference type="PANTHER" id="PTHR31902:SF12">
    <property type="entry name" value="PROTEIN, PUTATIVE-RELATED"/>
    <property type="match status" value="1"/>
</dbReference>
<dbReference type="Pfam" id="PF06999">
    <property type="entry name" value="Suc_Fer-like"/>
    <property type="match status" value="1"/>
</dbReference>
<accession>T2DNE2</accession>
<name>T2DNE2_PHAVU</name>